<reference evidence="2 3" key="1">
    <citation type="submission" date="2020-12" db="EMBL/GenBank/DDBJ databases">
        <title>Olleya sediminilitoris sp. nov., isolated from a tidal flat.</title>
        <authorList>
            <person name="Park S."/>
            <person name="Yoon J.-H."/>
        </authorList>
    </citation>
    <scope>NUCLEOTIDE SEQUENCE [LARGE SCALE GENOMIC DNA]</scope>
    <source>
        <strain evidence="2 3">YSTF-M6</strain>
    </source>
</reference>
<feature type="transmembrane region" description="Helical" evidence="1">
    <location>
        <begin position="23"/>
        <end position="43"/>
    </location>
</feature>
<feature type="transmembrane region" description="Helical" evidence="1">
    <location>
        <begin position="63"/>
        <end position="87"/>
    </location>
</feature>
<dbReference type="Proteomes" id="UP000605013">
    <property type="component" value="Unassembled WGS sequence"/>
</dbReference>
<comment type="caution">
    <text evidence="2">The sequence shown here is derived from an EMBL/GenBank/DDBJ whole genome shotgun (WGS) entry which is preliminary data.</text>
</comment>
<evidence type="ECO:0000313" key="3">
    <source>
        <dbReference type="Proteomes" id="UP000605013"/>
    </source>
</evidence>
<sequence length="180" mass="21582">MNNKQQKLTEIESKSQLTDNKSFIIGSIIATFIAITPYIFYYYESVPDVKIWNTFLFNYDSKYYLSAQVGIWTIIGKFVPLYLLIIWFFTCRHWWYHALLIPIIMYFFQFATVINEDLKYVDTNQFLYLVIMMAIVIPSIYLVRARIFNKINTVNKSLQDLEDELTIKPKTLWGKIRQYF</sequence>
<feature type="transmembrane region" description="Helical" evidence="1">
    <location>
        <begin position="94"/>
        <end position="114"/>
    </location>
</feature>
<keyword evidence="1" id="KW-0812">Transmembrane</keyword>
<name>A0ABS1WMG4_9FLAO</name>
<keyword evidence="1" id="KW-0472">Membrane</keyword>
<gene>
    <name evidence="2" type="ORF">JAO71_10835</name>
</gene>
<dbReference type="EMBL" id="JAEMEF010000009">
    <property type="protein sequence ID" value="MBL7560295.1"/>
    <property type="molecule type" value="Genomic_DNA"/>
</dbReference>
<keyword evidence="3" id="KW-1185">Reference proteome</keyword>
<protein>
    <submittedName>
        <fullName evidence="2">Uncharacterized protein</fullName>
    </submittedName>
</protein>
<evidence type="ECO:0000313" key="2">
    <source>
        <dbReference type="EMBL" id="MBL7560295.1"/>
    </source>
</evidence>
<organism evidence="2 3">
    <name type="scientific">Olleya sediminilitoris</name>
    <dbReference type="NCBI Taxonomy" id="2795739"/>
    <lineage>
        <taxon>Bacteria</taxon>
        <taxon>Pseudomonadati</taxon>
        <taxon>Bacteroidota</taxon>
        <taxon>Flavobacteriia</taxon>
        <taxon>Flavobacteriales</taxon>
        <taxon>Flavobacteriaceae</taxon>
    </lineage>
</organism>
<evidence type="ECO:0000256" key="1">
    <source>
        <dbReference type="SAM" id="Phobius"/>
    </source>
</evidence>
<proteinExistence type="predicted"/>
<feature type="transmembrane region" description="Helical" evidence="1">
    <location>
        <begin position="126"/>
        <end position="143"/>
    </location>
</feature>
<keyword evidence="1" id="KW-1133">Transmembrane helix</keyword>
<accession>A0ABS1WMG4</accession>